<comment type="caution">
    <text evidence="1">The sequence shown here is derived from an EMBL/GenBank/DDBJ whole genome shotgun (WGS) entry which is preliminary data.</text>
</comment>
<dbReference type="Proteomes" id="UP000485058">
    <property type="component" value="Unassembled WGS sequence"/>
</dbReference>
<dbReference type="EMBL" id="BLLF01000049">
    <property type="protein sequence ID" value="GFH06655.1"/>
    <property type="molecule type" value="Genomic_DNA"/>
</dbReference>
<gene>
    <name evidence="1" type="ORF">HaLaN_01321</name>
</gene>
<sequence>MLCGSRHRCTWCQRRPSLATRQAATAAERWVLMRHCTTATRWWGGPGSQTSGQARRCWWGSASFHR</sequence>
<keyword evidence="2" id="KW-1185">Reference proteome</keyword>
<dbReference type="AlphaFoldDB" id="A0A699YBG0"/>
<reference evidence="1 2" key="1">
    <citation type="submission" date="2020-02" db="EMBL/GenBank/DDBJ databases">
        <title>Draft genome sequence of Haematococcus lacustris strain NIES-144.</title>
        <authorList>
            <person name="Morimoto D."/>
            <person name="Nakagawa S."/>
            <person name="Yoshida T."/>
            <person name="Sawayama S."/>
        </authorList>
    </citation>
    <scope>NUCLEOTIDE SEQUENCE [LARGE SCALE GENOMIC DNA]</scope>
    <source>
        <strain evidence="1 2">NIES-144</strain>
    </source>
</reference>
<accession>A0A699YBG0</accession>
<proteinExistence type="predicted"/>
<name>A0A699YBG0_HAELA</name>
<protein>
    <submittedName>
        <fullName evidence="1">Uncharacterized protein</fullName>
    </submittedName>
</protein>
<organism evidence="1 2">
    <name type="scientific">Haematococcus lacustris</name>
    <name type="common">Green alga</name>
    <name type="synonym">Haematococcus pluvialis</name>
    <dbReference type="NCBI Taxonomy" id="44745"/>
    <lineage>
        <taxon>Eukaryota</taxon>
        <taxon>Viridiplantae</taxon>
        <taxon>Chlorophyta</taxon>
        <taxon>core chlorophytes</taxon>
        <taxon>Chlorophyceae</taxon>
        <taxon>CS clade</taxon>
        <taxon>Chlamydomonadales</taxon>
        <taxon>Haematococcaceae</taxon>
        <taxon>Haematococcus</taxon>
    </lineage>
</organism>
<evidence type="ECO:0000313" key="1">
    <source>
        <dbReference type="EMBL" id="GFH06655.1"/>
    </source>
</evidence>
<evidence type="ECO:0000313" key="2">
    <source>
        <dbReference type="Proteomes" id="UP000485058"/>
    </source>
</evidence>